<dbReference type="PANTHER" id="PTHR24111">
    <property type="entry name" value="LEUCINE-RICH REPEAT-CONTAINING PROTEIN 34"/>
    <property type="match status" value="1"/>
</dbReference>
<dbReference type="InterPro" id="IPR052201">
    <property type="entry name" value="LRR-containing_regulator"/>
</dbReference>
<dbReference type="Gene3D" id="3.80.10.10">
    <property type="entry name" value="Ribonuclease Inhibitor"/>
    <property type="match status" value="1"/>
</dbReference>
<evidence type="ECO:0000313" key="3">
    <source>
        <dbReference type="Proteomes" id="UP000663852"/>
    </source>
</evidence>
<evidence type="ECO:0000313" key="2">
    <source>
        <dbReference type="EMBL" id="CAF1444709.1"/>
    </source>
</evidence>
<keyword evidence="1" id="KW-0677">Repeat</keyword>
<dbReference type="InterPro" id="IPR032675">
    <property type="entry name" value="LRR_dom_sf"/>
</dbReference>
<dbReference type="PANTHER" id="PTHR24111:SF0">
    <property type="entry name" value="LEUCINE-RICH REPEAT-CONTAINING PROTEIN"/>
    <property type="match status" value="1"/>
</dbReference>
<comment type="caution">
    <text evidence="2">The sequence shown here is derived from an EMBL/GenBank/DDBJ whole genome shotgun (WGS) entry which is preliminary data.</text>
</comment>
<dbReference type="OrthoDB" id="120976at2759"/>
<accession>A0A815P690</accession>
<sequence>MNRFKRNKNSFQIRHNKKIAALNLQSMDIGDKGAKYITDAMQNNTKLALMLYITSTRLYLSGNKDPKCDFLEKKSSMSEERRNISIAHSEIENEGIQYLVDWLKNNKTLQRLDLTNSGNAPSIFLALTELVLDNNQIGDNDIEYLSKILQNHPILIKIGLKNN</sequence>
<reference evidence="2" key="1">
    <citation type="submission" date="2021-02" db="EMBL/GenBank/DDBJ databases">
        <authorList>
            <person name="Nowell W R."/>
        </authorList>
    </citation>
    <scope>NUCLEOTIDE SEQUENCE</scope>
</reference>
<dbReference type="EMBL" id="CAJNOJ010000427">
    <property type="protein sequence ID" value="CAF1444709.1"/>
    <property type="molecule type" value="Genomic_DNA"/>
</dbReference>
<dbReference type="AlphaFoldDB" id="A0A815P690"/>
<dbReference type="InterPro" id="IPR001611">
    <property type="entry name" value="Leu-rich_rpt"/>
</dbReference>
<name>A0A815P690_ADIRI</name>
<proteinExistence type="predicted"/>
<dbReference type="SUPFAM" id="SSF52047">
    <property type="entry name" value="RNI-like"/>
    <property type="match status" value="1"/>
</dbReference>
<dbReference type="Pfam" id="PF13516">
    <property type="entry name" value="LRR_6"/>
    <property type="match status" value="2"/>
</dbReference>
<evidence type="ECO:0000256" key="1">
    <source>
        <dbReference type="ARBA" id="ARBA00022737"/>
    </source>
</evidence>
<organism evidence="2 3">
    <name type="scientific">Adineta ricciae</name>
    <name type="common">Rotifer</name>
    <dbReference type="NCBI Taxonomy" id="249248"/>
    <lineage>
        <taxon>Eukaryota</taxon>
        <taxon>Metazoa</taxon>
        <taxon>Spiralia</taxon>
        <taxon>Gnathifera</taxon>
        <taxon>Rotifera</taxon>
        <taxon>Eurotatoria</taxon>
        <taxon>Bdelloidea</taxon>
        <taxon>Adinetida</taxon>
        <taxon>Adinetidae</taxon>
        <taxon>Adineta</taxon>
    </lineage>
</organism>
<dbReference type="Proteomes" id="UP000663852">
    <property type="component" value="Unassembled WGS sequence"/>
</dbReference>
<protein>
    <submittedName>
        <fullName evidence="2">Uncharacterized protein</fullName>
    </submittedName>
</protein>
<gene>
    <name evidence="2" type="ORF">EDS130_LOCUS39120</name>
</gene>